<keyword evidence="1" id="KW-0812">Transmembrane</keyword>
<dbReference type="EMBL" id="CP095061">
    <property type="protein sequence ID" value="UOQ65261.1"/>
    <property type="molecule type" value="Genomic_DNA"/>
</dbReference>
<dbReference type="PROSITE" id="PS51257">
    <property type="entry name" value="PROKAR_LIPOPROTEIN"/>
    <property type="match status" value="1"/>
</dbReference>
<keyword evidence="2" id="KW-0732">Signal</keyword>
<dbReference type="RefSeq" id="WP_245119268.1">
    <property type="nucleotide sequence ID" value="NZ_CP095061.1"/>
</dbReference>
<name>A0ABY4G3B2_9BACT</name>
<reference evidence="3" key="1">
    <citation type="submission" date="2022-04" db="EMBL/GenBank/DDBJ databases">
        <title>Hymenobacter sp. isolated from the air.</title>
        <authorList>
            <person name="Won M."/>
            <person name="Lee C.-M."/>
            <person name="Woen H.-Y."/>
            <person name="Kwon S.-W."/>
        </authorList>
    </citation>
    <scope>NUCLEOTIDE SEQUENCE</scope>
    <source>
        <strain evidence="3">5420S-77</strain>
    </source>
</reference>
<evidence type="ECO:0000256" key="2">
    <source>
        <dbReference type="SAM" id="SignalP"/>
    </source>
</evidence>
<keyword evidence="1" id="KW-0472">Membrane</keyword>
<organism evidence="3 4">
    <name type="scientific">Hymenobacter volaticus</name>
    <dbReference type="NCBI Taxonomy" id="2932254"/>
    <lineage>
        <taxon>Bacteria</taxon>
        <taxon>Pseudomonadati</taxon>
        <taxon>Bacteroidota</taxon>
        <taxon>Cytophagia</taxon>
        <taxon>Cytophagales</taxon>
        <taxon>Hymenobacteraceae</taxon>
        <taxon>Hymenobacter</taxon>
    </lineage>
</organism>
<accession>A0ABY4G3B2</accession>
<evidence type="ECO:0000313" key="3">
    <source>
        <dbReference type="EMBL" id="UOQ65261.1"/>
    </source>
</evidence>
<sequence>MKHLFNILPKLTAIAAVALSISSCNRAEYAMLPKTTPYHATYGTTKTVPAPAVANEKVVATEAPAVEAPAENAVVAAPAVTSPATTRTKAPVAATPAKAKTVETAATPAPRKLNLVQRLAVAKVLKQVDKATAKVKIKKNSEAAGANRLEGKLRQGVILLLAGLLIEILGAATGIGLIYVLGAIVAIIGLVLIILYLLDEI</sequence>
<proteinExistence type="predicted"/>
<evidence type="ECO:0000313" key="4">
    <source>
        <dbReference type="Proteomes" id="UP000830401"/>
    </source>
</evidence>
<feature type="chain" id="PRO_5046014494" evidence="2">
    <location>
        <begin position="27"/>
        <end position="201"/>
    </location>
</feature>
<evidence type="ECO:0000256" key="1">
    <source>
        <dbReference type="SAM" id="Phobius"/>
    </source>
</evidence>
<feature type="transmembrane region" description="Helical" evidence="1">
    <location>
        <begin position="153"/>
        <end position="170"/>
    </location>
</feature>
<protein>
    <submittedName>
        <fullName evidence="3">Uncharacterized protein</fullName>
    </submittedName>
</protein>
<gene>
    <name evidence="3" type="ORF">MUN86_17125</name>
</gene>
<dbReference type="Proteomes" id="UP000830401">
    <property type="component" value="Chromosome"/>
</dbReference>
<feature type="signal peptide" evidence="2">
    <location>
        <begin position="1"/>
        <end position="26"/>
    </location>
</feature>
<keyword evidence="1" id="KW-1133">Transmembrane helix</keyword>
<keyword evidence="4" id="KW-1185">Reference proteome</keyword>
<feature type="transmembrane region" description="Helical" evidence="1">
    <location>
        <begin position="177"/>
        <end position="198"/>
    </location>
</feature>